<reference evidence="1" key="1">
    <citation type="journal article" date="2021" name="Environ. Microbiol.">
        <title>Gene family expansions and transcriptome signatures uncover fungal adaptations to wood decay.</title>
        <authorList>
            <person name="Hage H."/>
            <person name="Miyauchi S."/>
            <person name="Viragh M."/>
            <person name="Drula E."/>
            <person name="Min B."/>
            <person name="Chaduli D."/>
            <person name="Navarro D."/>
            <person name="Favel A."/>
            <person name="Norest M."/>
            <person name="Lesage-Meessen L."/>
            <person name="Balint B."/>
            <person name="Merenyi Z."/>
            <person name="de Eugenio L."/>
            <person name="Morin E."/>
            <person name="Martinez A.T."/>
            <person name="Baldrian P."/>
            <person name="Stursova M."/>
            <person name="Martinez M.J."/>
            <person name="Novotny C."/>
            <person name="Magnuson J.K."/>
            <person name="Spatafora J.W."/>
            <person name="Maurice S."/>
            <person name="Pangilinan J."/>
            <person name="Andreopoulos W."/>
            <person name="LaButti K."/>
            <person name="Hundley H."/>
            <person name="Na H."/>
            <person name="Kuo A."/>
            <person name="Barry K."/>
            <person name="Lipzen A."/>
            <person name="Henrissat B."/>
            <person name="Riley R."/>
            <person name="Ahrendt S."/>
            <person name="Nagy L.G."/>
            <person name="Grigoriev I.V."/>
            <person name="Martin F."/>
            <person name="Rosso M.N."/>
        </authorList>
    </citation>
    <scope>NUCLEOTIDE SEQUENCE</scope>
    <source>
        <strain evidence="1">CBS 384.51</strain>
    </source>
</reference>
<comment type="caution">
    <text evidence="1">The sequence shown here is derived from an EMBL/GenBank/DDBJ whole genome shotgun (WGS) entry which is preliminary data.</text>
</comment>
<accession>A0ACB8U1F5</accession>
<organism evidence="1 2">
    <name type="scientific">Irpex rosettiformis</name>
    <dbReference type="NCBI Taxonomy" id="378272"/>
    <lineage>
        <taxon>Eukaryota</taxon>
        <taxon>Fungi</taxon>
        <taxon>Dikarya</taxon>
        <taxon>Basidiomycota</taxon>
        <taxon>Agaricomycotina</taxon>
        <taxon>Agaricomycetes</taxon>
        <taxon>Polyporales</taxon>
        <taxon>Irpicaceae</taxon>
        <taxon>Irpex</taxon>
    </lineage>
</organism>
<protein>
    <submittedName>
        <fullName evidence="1">Monocarboxylate transporter</fullName>
    </submittedName>
</protein>
<dbReference type="Proteomes" id="UP001055072">
    <property type="component" value="Unassembled WGS sequence"/>
</dbReference>
<sequence length="504" mass="54360">MADSDSIKLHVLRRNAANHIDANVTNFVPSTSSTQKQEYPNTHSEILVEQRSASQLATLVGDEPPTTSESSDEEQWKPTRTYQALLLAAGFGMIFQVIGINSIYGVFQEFYTSDRSNITDAQGQDALVSFVGTLGTGLTWSGSIFVNPLIARTKHVQGIVLVGVFLMSLGIICASFSTKLWHLFLTQGILYGIGASLFYFPILSLTPMYFDRHRGFAVGLVLSGAGVGGLVLSPIIHSLITHLNIQWTLRILGLWNFAVGIPISFVVKRKPGRPIPSGTGSTRLNASVAKRGTFIWQALGAFLQAGGNVVPTYFLTTYSVSVLAYSSGTGSLLLAVNNIVNSVARVSMGILADRVGRQNTMIVSVILSGISVLALWYDAPRPRFIAFVVFYGILAGGYNALLPTTIAEVYGVQNYTSVNGFVYFIRGMGALFGAPLAGVILGHHQRGTAVMTINGEDGMGLRGLKKKYNEVAVYDGVLLLAAGACMAYVRWSDAKHKGGWSWRA</sequence>
<dbReference type="EMBL" id="MU274915">
    <property type="protein sequence ID" value="KAI0088058.1"/>
    <property type="molecule type" value="Genomic_DNA"/>
</dbReference>
<gene>
    <name evidence="1" type="ORF">BDY19DRAFT_891821</name>
</gene>
<keyword evidence="2" id="KW-1185">Reference proteome</keyword>
<proteinExistence type="predicted"/>
<evidence type="ECO:0000313" key="2">
    <source>
        <dbReference type="Proteomes" id="UP001055072"/>
    </source>
</evidence>
<name>A0ACB8U1F5_9APHY</name>
<evidence type="ECO:0000313" key="1">
    <source>
        <dbReference type="EMBL" id="KAI0088058.1"/>
    </source>
</evidence>